<evidence type="ECO:0000313" key="2">
    <source>
        <dbReference type="Proteomes" id="UP000321513"/>
    </source>
</evidence>
<keyword evidence="2" id="KW-1185">Reference proteome</keyword>
<gene>
    <name evidence="1" type="ORF">SAE01_12360</name>
</gene>
<proteinExistence type="predicted"/>
<evidence type="ECO:0000313" key="1">
    <source>
        <dbReference type="EMBL" id="GEO08740.1"/>
    </source>
</evidence>
<dbReference type="RefSeq" id="WP_147202807.1">
    <property type="nucleotide sequence ID" value="NZ_BJYT01000004.1"/>
</dbReference>
<protein>
    <submittedName>
        <fullName evidence="1">Uncharacterized protein</fullName>
    </submittedName>
</protein>
<sequence length="149" mass="17118">MSNEAPFFHKFIQENFTYNDEHYSVVMSPEMYRDEEGLDGTGNYVGILINPSYGTFPFKLIPRRPGKWELHALEVIEKELSEEIEPDEEQAITDEIPAEQMERAIAEESQLDPNLLVTEEGLIFETGGQDPGIIKCFNDILEKYNKGEK</sequence>
<comment type="caution">
    <text evidence="1">The sequence shown here is derived from an EMBL/GenBank/DDBJ whole genome shotgun (WGS) entry which is preliminary data.</text>
</comment>
<reference evidence="1 2" key="1">
    <citation type="submission" date="2019-07" db="EMBL/GenBank/DDBJ databases">
        <title>Whole genome shotgun sequence of Segetibacter aerophilus NBRC 106135.</title>
        <authorList>
            <person name="Hosoyama A."/>
            <person name="Uohara A."/>
            <person name="Ohji S."/>
            <person name="Ichikawa N."/>
        </authorList>
    </citation>
    <scope>NUCLEOTIDE SEQUENCE [LARGE SCALE GENOMIC DNA]</scope>
    <source>
        <strain evidence="1 2">NBRC 106135</strain>
    </source>
</reference>
<dbReference type="EMBL" id="BJYT01000004">
    <property type="protein sequence ID" value="GEO08740.1"/>
    <property type="molecule type" value="Genomic_DNA"/>
</dbReference>
<name>A0A512B9V1_9BACT</name>
<dbReference type="Proteomes" id="UP000321513">
    <property type="component" value="Unassembled WGS sequence"/>
</dbReference>
<accession>A0A512B9V1</accession>
<dbReference type="AlphaFoldDB" id="A0A512B9V1"/>
<organism evidence="1 2">
    <name type="scientific">Segetibacter aerophilus</name>
    <dbReference type="NCBI Taxonomy" id="670293"/>
    <lineage>
        <taxon>Bacteria</taxon>
        <taxon>Pseudomonadati</taxon>
        <taxon>Bacteroidota</taxon>
        <taxon>Chitinophagia</taxon>
        <taxon>Chitinophagales</taxon>
        <taxon>Chitinophagaceae</taxon>
        <taxon>Segetibacter</taxon>
    </lineage>
</organism>